<dbReference type="OrthoDB" id="9802121at2"/>
<accession>A0A327WFL4</accession>
<evidence type="ECO:0000313" key="8">
    <source>
        <dbReference type="Proteomes" id="UP000249819"/>
    </source>
</evidence>
<name>A0A327WFL4_9BACT</name>
<evidence type="ECO:0000256" key="5">
    <source>
        <dbReference type="ARBA" id="ARBA00023136"/>
    </source>
</evidence>
<keyword evidence="3 6" id="KW-0812">Transmembrane</keyword>
<gene>
    <name evidence="7" type="ORF">CLV59_101907</name>
</gene>
<evidence type="ECO:0000256" key="6">
    <source>
        <dbReference type="SAM" id="Phobius"/>
    </source>
</evidence>
<comment type="similarity">
    <text evidence="2">Belongs to the UPF0382 family.</text>
</comment>
<dbReference type="Proteomes" id="UP000249819">
    <property type="component" value="Unassembled WGS sequence"/>
</dbReference>
<feature type="transmembrane region" description="Helical" evidence="6">
    <location>
        <begin position="70"/>
        <end position="91"/>
    </location>
</feature>
<dbReference type="AlphaFoldDB" id="A0A327WFL4"/>
<comment type="subcellular location">
    <subcellularLocation>
        <location evidence="1">Membrane</location>
        <topology evidence="1">Multi-pass membrane protein</topology>
    </subcellularLocation>
</comment>
<keyword evidence="8" id="KW-1185">Reference proteome</keyword>
<dbReference type="PANTHER" id="PTHR43461">
    <property type="entry name" value="TRANSMEMBRANE PROTEIN 256"/>
    <property type="match status" value="1"/>
</dbReference>
<dbReference type="InterPro" id="IPR006696">
    <property type="entry name" value="DUF423"/>
</dbReference>
<dbReference type="Pfam" id="PF04241">
    <property type="entry name" value="DUF423"/>
    <property type="match status" value="1"/>
</dbReference>
<proteinExistence type="inferred from homology"/>
<evidence type="ECO:0000256" key="1">
    <source>
        <dbReference type="ARBA" id="ARBA00004141"/>
    </source>
</evidence>
<evidence type="ECO:0000256" key="4">
    <source>
        <dbReference type="ARBA" id="ARBA00022989"/>
    </source>
</evidence>
<dbReference type="PANTHER" id="PTHR43461:SF1">
    <property type="entry name" value="TRANSMEMBRANE PROTEIN 256"/>
    <property type="match status" value="1"/>
</dbReference>
<protein>
    <submittedName>
        <fullName evidence="7">Uncharacterized membrane protein YgdD (TMEM256/DUF423 family)</fullName>
    </submittedName>
</protein>
<sequence>MHKSFLVWAAALGALAVVLGAFGAHKLKELVPPETVSTFQTGVTYQFYHVFALLATGILFAYAPGSQMLWAGRCFIIGIFLFSGSLYLLTMLKATETVGLSKLGIITPIGGVFFIVGWVLLLLSILKIKA</sequence>
<evidence type="ECO:0000256" key="3">
    <source>
        <dbReference type="ARBA" id="ARBA00022692"/>
    </source>
</evidence>
<evidence type="ECO:0000313" key="7">
    <source>
        <dbReference type="EMBL" id="RAJ88140.1"/>
    </source>
</evidence>
<reference evidence="7 8" key="1">
    <citation type="submission" date="2018-06" db="EMBL/GenBank/DDBJ databases">
        <title>Genomic Encyclopedia of Archaeal and Bacterial Type Strains, Phase II (KMG-II): from individual species to whole genera.</title>
        <authorList>
            <person name="Goeker M."/>
        </authorList>
    </citation>
    <scope>NUCLEOTIDE SEQUENCE [LARGE SCALE GENOMIC DNA]</scope>
    <source>
        <strain evidence="7 8">DSM 29821</strain>
    </source>
</reference>
<comment type="caution">
    <text evidence="7">The sequence shown here is derived from an EMBL/GenBank/DDBJ whole genome shotgun (WGS) entry which is preliminary data.</text>
</comment>
<keyword evidence="5 6" id="KW-0472">Membrane</keyword>
<organism evidence="7 8">
    <name type="scientific">Chitinophaga dinghuensis</name>
    <dbReference type="NCBI Taxonomy" id="1539050"/>
    <lineage>
        <taxon>Bacteria</taxon>
        <taxon>Pseudomonadati</taxon>
        <taxon>Bacteroidota</taxon>
        <taxon>Chitinophagia</taxon>
        <taxon>Chitinophagales</taxon>
        <taxon>Chitinophagaceae</taxon>
        <taxon>Chitinophaga</taxon>
    </lineage>
</organism>
<dbReference type="GO" id="GO:0005886">
    <property type="term" value="C:plasma membrane"/>
    <property type="evidence" value="ECO:0007669"/>
    <property type="project" value="TreeGrafter"/>
</dbReference>
<keyword evidence="4 6" id="KW-1133">Transmembrane helix</keyword>
<evidence type="ECO:0000256" key="2">
    <source>
        <dbReference type="ARBA" id="ARBA00009694"/>
    </source>
</evidence>
<feature type="transmembrane region" description="Helical" evidence="6">
    <location>
        <begin position="44"/>
        <end position="63"/>
    </location>
</feature>
<dbReference type="EMBL" id="QLMA01000001">
    <property type="protein sequence ID" value="RAJ88140.1"/>
    <property type="molecule type" value="Genomic_DNA"/>
</dbReference>
<feature type="transmembrane region" description="Helical" evidence="6">
    <location>
        <begin position="103"/>
        <end position="126"/>
    </location>
</feature>
<dbReference type="RefSeq" id="WP_111590788.1">
    <property type="nucleotide sequence ID" value="NZ_QLMA01000001.1"/>
</dbReference>